<dbReference type="Proteomes" id="UP000076482">
    <property type="component" value="Unassembled WGS sequence"/>
</dbReference>
<sequence length="284" mass="33542">MLLQKEVVVIKFPTNVKEGLIEQELLFNDVSNYFIELWNQQKLEEITYRELRSKLEELTTSEPRLKNLSEMLRKKVLRDSLERFKSATKRGVESIDRIPSNKPITIAFNFDEVKRKGNTLTFAFPLSNKGLEVQGTAEKQIAPEGFVENYKLKRTKDEYVLFIHHVNFKETEKLKPIVSKGIAELLSILWEKGLHTERTQHLNKRNYQSLIERIHTVPDTDFSRMEMHYNSKHRCFFVNLPLSIWTNATKEEQLVFRFYPNLKKASEVKLQFIDVKTNTNYITK</sequence>
<gene>
    <name evidence="1" type="ORF">B4088_0872</name>
</gene>
<dbReference type="AlphaFoldDB" id="A0A162PCL8"/>
<dbReference type="EMBL" id="LJKE01000020">
    <property type="protein sequence ID" value="KZD71142.1"/>
    <property type="molecule type" value="Genomic_DNA"/>
</dbReference>
<evidence type="ECO:0000313" key="1">
    <source>
        <dbReference type="EMBL" id="KZD71142.1"/>
    </source>
</evidence>
<comment type="caution">
    <text evidence="1">The sequence shown here is derived from an EMBL/GenBank/DDBJ whole genome shotgun (WGS) entry which is preliminary data.</text>
</comment>
<proteinExistence type="predicted"/>
<dbReference type="PATRIC" id="fig|1396.535.peg.939"/>
<reference evidence="1 2" key="1">
    <citation type="submission" date="2015-09" db="EMBL/GenBank/DDBJ databases">
        <title>Bacillus cereus food isolates.</title>
        <authorList>
            <person name="Boekhorst J."/>
        </authorList>
    </citation>
    <scope>NUCLEOTIDE SEQUENCE [LARGE SCALE GENOMIC DNA]</scope>
    <source>
        <strain evidence="1 2">B4088</strain>
    </source>
</reference>
<organism evidence="1 2">
    <name type="scientific">Bacillus cereus</name>
    <dbReference type="NCBI Taxonomy" id="1396"/>
    <lineage>
        <taxon>Bacteria</taxon>
        <taxon>Bacillati</taxon>
        <taxon>Bacillota</taxon>
        <taxon>Bacilli</taxon>
        <taxon>Bacillales</taxon>
        <taxon>Bacillaceae</taxon>
        <taxon>Bacillus</taxon>
        <taxon>Bacillus cereus group</taxon>
    </lineage>
</organism>
<accession>A0A162PCL8</accession>
<evidence type="ECO:0000313" key="2">
    <source>
        <dbReference type="Proteomes" id="UP000076482"/>
    </source>
</evidence>
<name>A0A162PCL8_BACCE</name>
<protein>
    <submittedName>
        <fullName evidence="1">Uncharacterized protein</fullName>
    </submittedName>
</protein>